<accession>A0ABP9VKD8</accession>
<dbReference type="Gene3D" id="3.60.40.10">
    <property type="entry name" value="PPM-type phosphatase domain"/>
    <property type="match status" value="1"/>
</dbReference>
<keyword evidence="2" id="KW-1185">Reference proteome</keyword>
<reference evidence="1 2" key="1">
    <citation type="submission" date="2024-02" db="EMBL/GenBank/DDBJ databases">
        <title>Deinococcus xinjiangensis NBRC 107630.</title>
        <authorList>
            <person name="Ichikawa N."/>
            <person name="Katano-Makiyama Y."/>
            <person name="Hidaka K."/>
        </authorList>
    </citation>
    <scope>NUCLEOTIDE SEQUENCE [LARGE SCALE GENOMIC DNA]</scope>
    <source>
        <strain evidence="1 2">NBRC 107630</strain>
    </source>
</reference>
<evidence type="ECO:0008006" key="3">
    <source>
        <dbReference type="Google" id="ProtNLM"/>
    </source>
</evidence>
<comment type="caution">
    <text evidence="1">The sequence shown here is derived from an EMBL/GenBank/DDBJ whole genome shotgun (WGS) entry which is preliminary data.</text>
</comment>
<dbReference type="Proteomes" id="UP001458946">
    <property type="component" value="Unassembled WGS sequence"/>
</dbReference>
<gene>
    <name evidence="1" type="ORF">Dxin01_03622</name>
</gene>
<proteinExistence type="predicted"/>
<protein>
    <recommendedName>
        <fullName evidence="3">PPM-type phosphatase domain-containing protein</fullName>
    </recommendedName>
</protein>
<organism evidence="1 2">
    <name type="scientific">Deinococcus xinjiangensis</name>
    <dbReference type="NCBI Taxonomy" id="457454"/>
    <lineage>
        <taxon>Bacteria</taxon>
        <taxon>Thermotogati</taxon>
        <taxon>Deinococcota</taxon>
        <taxon>Deinococci</taxon>
        <taxon>Deinococcales</taxon>
        <taxon>Deinococcaceae</taxon>
        <taxon>Deinococcus</taxon>
    </lineage>
</organism>
<name>A0ABP9VKD8_9DEIO</name>
<dbReference type="SUPFAM" id="SSF81606">
    <property type="entry name" value="PP2C-like"/>
    <property type="match status" value="1"/>
</dbReference>
<evidence type="ECO:0000313" key="1">
    <source>
        <dbReference type="EMBL" id="GAA5503858.1"/>
    </source>
</evidence>
<dbReference type="InterPro" id="IPR036457">
    <property type="entry name" value="PPM-type-like_dom_sf"/>
</dbReference>
<dbReference type="EMBL" id="BAABRN010000070">
    <property type="protein sequence ID" value="GAA5503858.1"/>
    <property type="molecule type" value="Genomic_DNA"/>
</dbReference>
<sequence>MAYEVLEAYCIPKKSNETTQSGDDVLHLTPHFAAVIDGAGSWSGRLDGLTSGRFAALAVAKALESLAPTATLPEAAAQLGQALAQALAGAKLEGELLRPPTCVAAIYSVARREIWLVGDCQALVLGRHHQTNLPTDERATAFRQALLRALLLAGRTTADLQSADPSWHLLRPLFEAAPAYQNHPTDPLGYGAFDGRPIPEQHLQVIPVGQDVQEIVLASDGYPVLCPTLEASEAALWALAERDPLMIGDYAGCRAFPLSGGSFDDRTYLRLRLT</sequence>
<evidence type="ECO:0000313" key="2">
    <source>
        <dbReference type="Proteomes" id="UP001458946"/>
    </source>
</evidence>